<evidence type="ECO:0008006" key="2">
    <source>
        <dbReference type="Google" id="ProtNLM"/>
    </source>
</evidence>
<comment type="caution">
    <text evidence="1">The sequence shown here is derived from an EMBL/GenBank/DDBJ whole genome shotgun (WGS) entry which is preliminary data.</text>
</comment>
<protein>
    <recommendedName>
        <fullName evidence="2">Reverse transcriptase domain-containing protein</fullName>
    </recommendedName>
</protein>
<reference evidence="1" key="1">
    <citation type="journal article" date="2014" name="Front. Microbiol.">
        <title>High frequency of phylogenetically diverse reductive dehalogenase-homologous genes in deep subseafloor sedimentary metagenomes.</title>
        <authorList>
            <person name="Kawai M."/>
            <person name="Futagami T."/>
            <person name="Toyoda A."/>
            <person name="Takaki Y."/>
            <person name="Nishi S."/>
            <person name="Hori S."/>
            <person name="Arai W."/>
            <person name="Tsubouchi T."/>
            <person name="Morono Y."/>
            <person name="Uchiyama I."/>
            <person name="Ito T."/>
            <person name="Fujiyama A."/>
            <person name="Inagaki F."/>
            <person name="Takami H."/>
        </authorList>
    </citation>
    <scope>NUCLEOTIDE SEQUENCE</scope>
    <source>
        <strain evidence="1">Expedition CK06-06</strain>
    </source>
</reference>
<evidence type="ECO:0000313" key="1">
    <source>
        <dbReference type="EMBL" id="GAH27372.1"/>
    </source>
</evidence>
<feature type="non-terminal residue" evidence="1">
    <location>
        <position position="1"/>
    </location>
</feature>
<sequence length="84" mass="9722">DSQLRLLAQRNRCTYTRYADDLTFSTSAPKFSAQLAIIVVDDKGNYLQLGDQLKTIIESNGFKINYEKIRLQTRTLFIKFSIDK</sequence>
<accession>X1E491</accession>
<name>X1E491_9ZZZZ</name>
<dbReference type="AlphaFoldDB" id="X1E491"/>
<gene>
    <name evidence="1" type="ORF">S01H4_65625</name>
</gene>
<dbReference type="EMBL" id="BART01040236">
    <property type="protein sequence ID" value="GAH27372.1"/>
    <property type="molecule type" value="Genomic_DNA"/>
</dbReference>
<organism evidence="1">
    <name type="scientific">marine sediment metagenome</name>
    <dbReference type="NCBI Taxonomy" id="412755"/>
    <lineage>
        <taxon>unclassified sequences</taxon>
        <taxon>metagenomes</taxon>
        <taxon>ecological metagenomes</taxon>
    </lineage>
</organism>
<proteinExistence type="predicted"/>